<dbReference type="Proteomes" id="UP000054630">
    <property type="component" value="Unassembled WGS sequence"/>
</dbReference>
<accession>A0A0V0SJS8</accession>
<dbReference type="PANTHER" id="PTHR38332:SF1">
    <property type="entry name" value="RE49668P"/>
    <property type="match status" value="1"/>
</dbReference>
<evidence type="ECO:0000256" key="2">
    <source>
        <dbReference type="ARBA" id="ARBA00023180"/>
    </source>
</evidence>
<dbReference type="OrthoDB" id="428346at2759"/>
<feature type="chain" id="PRO_5006868663" description="Protein quiver" evidence="3">
    <location>
        <begin position="28"/>
        <end position="166"/>
    </location>
</feature>
<sequence>MGWIVQGSSLSVVLVTAVLLLLPAGLSLTCYVCSSINRSDPYCEDTFNTDYPGVNYLQPDCMAYRKDRRGYFPADHCIKVSGVSTTNRNFSVVVRTCAMDSGSLTADTEIVRMSHCGHFILDEHYFSGCVQTCSTDGCNLAIQARQSPSLFCSSVVAFVFGAWLVG</sequence>
<protein>
    <recommendedName>
        <fullName evidence="6">Protein quiver</fullName>
    </recommendedName>
</protein>
<keyword evidence="5" id="KW-1185">Reference proteome</keyword>
<dbReference type="EMBL" id="JYDL01000005">
    <property type="protein sequence ID" value="KRX26907.1"/>
    <property type="molecule type" value="Genomic_DNA"/>
</dbReference>
<comment type="caution">
    <text evidence="4">The sequence shown here is derived from an EMBL/GenBank/DDBJ whole genome shotgun (WGS) entry which is preliminary data.</text>
</comment>
<evidence type="ECO:0000256" key="1">
    <source>
        <dbReference type="ARBA" id="ARBA00022729"/>
    </source>
</evidence>
<evidence type="ECO:0000256" key="3">
    <source>
        <dbReference type="SAM" id="SignalP"/>
    </source>
</evidence>
<dbReference type="Pfam" id="PF17064">
    <property type="entry name" value="QVR"/>
    <property type="match status" value="1"/>
</dbReference>
<dbReference type="AlphaFoldDB" id="A0A0V0SJS8"/>
<dbReference type="InterPro" id="IPR031424">
    <property type="entry name" value="QVR-like"/>
</dbReference>
<dbReference type="GO" id="GO:0030431">
    <property type="term" value="P:sleep"/>
    <property type="evidence" value="ECO:0007669"/>
    <property type="project" value="InterPro"/>
</dbReference>
<evidence type="ECO:0000313" key="4">
    <source>
        <dbReference type="EMBL" id="KRX26907.1"/>
    </source>
</evidence>
<evidence type="ECO:0000313" key="5">
    <source>
        <dbReference type="Proteomes" id="UP000054630"/>
    </source>
</evidence>
<organism evidence="4 5">
    <name type="scientific">Trichinella nelsoni</name>
    <dbReference type="NCBI Taxonomy" id="6336"/>
    <lineage>
        <taxon>Eukaryota</taxon>
        <taxon>Metazoa</taxon>
        <taxon>Ecdysozoa</taxon>
        <taxon>Nematoda</taxon>
        <taxon>Enoplea</taxon>
        <taxon>Dorylaimia</taxon>
        <taxon>Trichinellida</taxon>
        <taxon>Trichinellidae</taxon>
        <taxon>Trichinella</taxon>
    </lineage>
</organism>
<keyword evidence="2" id="KW-0325">Glycoprotein</keyword>
<dbReference type="GO" id="GO:0032222">
    <property type="term" value="P:regulation of synaptic transmission, cholinergic"/>
    <property type="evidence" value="ECO:0007669"/>
    <property type="project" value="InterPro"/>
</dbReference>
<evidence type="ECO:0008006" key="6">
    <source>
        <dbReference type="Google" id="ProtNLM"/>
    </source>
</evidence>
<dbReference type="PANTHER" id="PTHR38332">
    <property type="entry name" value="PROTEIN CBG11604"/>
    <property type="match status" value="1"/>
</dbReference>
<reference evidence="4 5" key="1">
    <citation type="submission" date="2015-01" db="EMBL/GenBank/DDBJ databases">
        <title>Evolution of Trichinella species and genotypes.</title>
        <authorList>
            <person name="Korhonen P.K."/>
            <person name="Edoardo P."/>
            <person name="Giuseppe L.R."/>
            <person name="Gasser R.B."/>
        </authorList>
    </citation>
    <scope>NUCLEOTIDE SEQUENCE [LARGE SCALE GENOMIC DNA]</scope>
    <source>
        <strain evidence="4">ISS37</strain>
    </source>
</reference>
<gene>
    <name evidence="4" type="ORF">T07_9539</name>
</gene>
<name>A0A0V0SJS8_9BILA</name>
<proteinExistence type="predicted"/>
<feature type="signal peptide" evidence="3">
    <location>
        <begin position="1"/>
        <end position="27"/>
    </location>
</feature>
<keyword evidence="1 3" id="KW-0732">Signal</keyword>